<feature type="compositionally biased region" description="Low complexity" evidence="2">
    <location>
        <begin position="1"/>
        <end position="19"/>
    </location>
</feature>
<reference evidence="4 5" key="1">
    <citation type="submission" date="2024-01" db="EMBL/GenBank/DDBJ databases">
        <authorList>
            <consortium name="Genoscope - CEA"/>
            <person name="William W."/>
        </authorList>
    </citation>
    <scope>NUCLEOTIDE SEQUENCE [LARGE SCALE GENOMIC DNA]</scope>
    <source>
        <strain evidence="4 5">29B2s-10</strain>
    </source>
</reference>
<evidence type="ECO:0000259" key="3">
    <source>
        <dbReference type="Pfam" id="PF04127"/>
    </source>
</evidence>
<evidence type="ECO:0000256" key="2">
    <source>
        <dbReference type="SAM" id="MobiDB-lite"/>
    </source>
</evidence>
<protein>
    <submittedName>
        <fullName evidence="4">Phosphopantothenate--cysteine ligase Cab2p</fullName>
    </submittedName>
</protein>
<accession>A0ABP0EGN0</accession>
<comment type="similarity">
    <text evidence="1">Belongs to the PPC synthetase family.</text>
</comment>
<dbReference type="InterPro" id="IPR035929">
    <property type="entry name" value="CoaB-like_sf"/>
</dbReference>
<organism evidence="4 5">
    <name type="scientific">[Candida] anglica</name>
    <dbReference type="NCBI Taxonomy" id="148631"/>
    <lineage>
        <taxon>Eukaryota</taxon>
        <taxon>Fungi</taxon>
        <taxon>Dikarya</taxon>
        <taxon>Ascomycota</taxon>
        <taxon>Saccharomycotina</taxon>
        <taxon>Pichiomycetes</taxon>
        <taxon>Debaryomycetaceae</taxon>
        <taxon>Kurtzmaniella</taxon>
    </lineage>
</organism>
<dbReference type="EMBL" id="OZ004258">
    <property type="protein sequence ID" value="CAK7913034.1"/>
    <property type="molecule type" value="Genomic_DNA"/>
</dbReference>
<keyword evidence="5" id="KW-1185">Reference proteome</keyword>
<proteinExistence type="inferred from homology"/>
<gene>
    <name evidence="4" type="primary">CAB2</name>
    <name evidence="4" type="ORF">CAAN4_F09736</name>
</gene>
<evidence type="ECO:0000313" key="5">
    <source>
        <dbReference type="Proteomes" id="UP001497600"/>
    </source>
</evidence>
<keyword evidence="4" id="KW-0436">Ligase</keyword>
<dbReference type="Pfam" id="PF04127">
    <property type="entry name" value="DFP"/>
    <property type="match status" value="1"/>
</dbReference>
<sequence length="356" mass="40715">MVRISSVSKHPTSSYKSSSMPNYHTSQPKPDTAIDRTVPDFPIAQVSDEDRYFNTHEAPEYLPQIEQQVQQFIDHHHTQTGKSVVLVTSGGTTVPLENNTVRFIDNFSAGTRGATSAEYFLENGYAVIFLHREFSLLPYSRHYSHTTNCFLDYMTERNNKVEIDDKFADEMLVVLRKYKQAQSTQSLLSIPFTTVNQYLYTLKSVSKLLQQLDSKALFYLAAAVSDFFLPSSRIPQHKIQSQASGKLVVDLEQVPKFLRRLVDSWAPSAMIVSFKLETDDSILIKKAKGALERYQHQLVIGNLLQTRKKEIVFVTVDGNQKWVRLTDQELQDGVEIESLIIPEVIKEHSKWITQHK</sequence>
<evidence type="ECO:0000313" key="4">
    <source>
        <dbReference type="EMBL" id="CAK7913034.1"/>
    </source>
</evidence>
<dbReference type="Proteomes" id="UP001497600">
    <property type="component" value="Chromosome F"/>
</dbReference>
<feature type="domain" description="DNA/pantothenate metabolism flavoprotein C-terminal" evidence="3">
    <location>
        <begin position="207"/>
        <end position="309"/>
    </location>
</feature>
<evidence type="ECO:0000256" key="1">
    <source>
        <dbReference type="ARBA" id="ARBA00005703"/>
    </source>
</evidence>
<dbReference type="InterPro" id="IPR007085">
    <property type="entry name" value="DNA/pantothenate-metab_flavo_C"/>
</dbReference>
<feature type="compositionally biased region" description="Polar residues" evidence="2">
    <location>
        <begin position="20"/>
        <end position="29"/>
    </location>
</feature>
<dbReference type="Gene3D" id="3.40.50.10300">
    <property type="entry name" value="CoaB-like"/>
    <property type="match status" value="1"/>
</dbReference>
<dbReference type="GO" id="GO:0016874">
    <property type="term" value="F:ligase activity"/>
    <property type="evidence" value="ECO:0007669"/>
    <property type="project" value="UniProtKB-KW"/>
</dbReference>
<dbReference type="SUPFAM" id="SSF102645">
    <property type="entry name" value="CoaB-like"/>
    <property type="match status" value="1"/>
</dbReference>
<name>A0ABP0EGN0_9ASCO</name>
<feature type="region of interest" description="Disordered" evidence="2">
    <location>
        <begin position="1"/>
        <end position="37"/>
    </location>
</feature>
<dbReference type="PANTHER" id="PTHR12290">
    <property type="entry name" value="CORNICHON-RELATED"/>
    <property type="match status" value="1"/>
</dbReference>